<proteinExistence type="predicted"/>
<dbReference type="Gene3D" id="2.60.40.10">
    <property type="entry name" value="Immunoglobulins"/>
    <property type="match status" value="1"/>
</dbReference>
<organism evidence="2">
    <name type="scientific">marine sediment metagenome</name>
    <dbReference type="NCBI Taxonomy" id="412755"/>
    <lineage>
        <taxon>unclassified sequences</taxon>
        <taxon>metagenomes</taxon>
        <taxon>ecological metagenomes</taxon>
    </lineage>
</organism>
<feature type="domain" description="PKD" evidence="1">
    <location>
        <begin position="31"/>
        <end position="67"/>
    </location>
</feature>
<protein>
    <recommendedName>
        <fullName evidence="1">PKD domain-containing protein</fullName>
    </recommendedName>
</protein>
<accession>X1EY94</accession>
<sequence length="67" mass="7901">NIINPDPFARIGNFPEEVYEDEIVKFTSNVFSYGKFANESRFMWNWGDGYYSYQKETSHAWSEAGVY</sequence>
<comment type="caution">
    <text evidence="2">The sequence shown here is derived from an EMBL/GenBank/DDBJ whole genome shotgun (WGS) entry which is preliminary data.</text>
</comment>
<evidence type="ECO:0000313" key="2">
    <source>
        <dbReference type="EMBL" id="GAH25300.1"/>
    </source>
</evidence>
<dbReference type="InterPro" id="IPR035986">
    <property type="entry name" value="PKD_dom_sf"/>
</dbReference>
<gene>
    <name evidence="2" type="ORF">S01H4_66626</name>
</gene>
<dbReference type="SUPFAM" id="SSF49299">
    <property type="entry name" value="PKD domain"/>
    <property type="match status" value="1"/>
</dbReference>
<evidence type="ECO:0000259" key="1">
    <source>
        <dbReference type="PROSITE" id="PS50093"/>
    </source>
</evidence>
<dbReference type="InterPro" id="IPR013783">
    <property type="entry name" value="Ig-like_fold"/>
</dbReference>
<name>X1EY94_9ZZZZ</name>
<reference evidence="2" key="1">
    <citation type="journal article" date="2014" name="Front. Microbiol.">
        <title>High frequency of phylogenetically diverse reductive dehalogenase-homologous genes in deep subseafloor sedimentary metagenomes.</title>
        <authorList>
            <person name="Kawai M."/>
            <person name="Futagami T."/>
            <person name="Toyoda A."/>
            <person name="Takaki Y."/>
            <person name="Nishi S."/>
            <person name="Hori S."/>
            <person name="Arai W."/>
            <person name="Tsubouchi T."/>
            <person name="Morono Y."/>
            <person name="Uchiyama I."/>
            <person name="Ito T."/>
            <person name="Fujiyama A."/>
            <person name="Inagaki F."/>
            <person name="Takami H."/>
        </authorList>
    </citation>
    <scope>NUCLEOTIDE SEQUENCE</scope>
    <source>
        <strain evidence="2">Expedition CK06-06</strain>
    </source>
</reference>
<dbReference type="PROSITE" id="PS50093">
    <property type="entry name" value="PKD"/>
    <property type="match status" value="1"/>
</dbReference>
<dbReference type="AlphaFoldDB" id="X1EY94"/>
<dbReference type="EMBL" id="BART01041372">
    <property type="protein sequence ID" value="GAH25300.1"/>
    <property type="molecule type" value="Genomic_DNA"/>
</dbReference>
<feature type="non-terminal residue" evidence="2">
    <location>
        <position position="67"/>
    </location>
</feature>
<dbReference type="InterPro" id="IPR000601">
    <property type="entry name" value="PKD_dom"/>
</dbReference>
<feature type="non-terminal residue" evidence="2">
    <location>
        <position position="1"/>
    </location>
</feature>